<evidence type="ECO:0000256" key="3">
    <source>
        <dbReference type="ARBA" id="ARBA00022989"/>
    </source>
</evidence>
<dbReference type="Pfam" id="PF09799">
    <property type="entry name" value="Transmemb_17"/>
    <property type="match status" value="1"/>
</dbReference>
<keyword evidence="2 5" id="KW-0812">Transmembrane</keyword>
<evidence type="ECO:0000313" key="6">
    <source>
        <dbReference type="EMBL" id="VDN50697.1"/>
    </source>
</evidence>
<evidence type="ECO:0000256" key="4">
    <source>
        <dbReference type="ARBA" id="ARBA00023136"/>
    </source>
</evidence>
<dbReference type="GO" id="GO:0035869">
    <property type="term" value="C:ciliary transition zone"/>
    <property type="evidence" value="ECO:0007669"/>
    <property type="project" value="TreeGrafter"/>
</dbReference>
<dbReference type="PANTHER" id="PTHR13531:SF6">
    <property type="entry name" value="TMEM (HUMAN TRANSMEMBRANE PROTEIN) HOMOLOG"/>
    <property type="match status" value="1"/>
</dbReference>
<keyword evidence="3 5" id="KW-1133">Transmembrane helix</keyword>
<reference evidence="6 8" key="2">
    <citation type="submission" date="2018-11" db="EMBL/GenBank/DDBJ databases">
        <authorList>
            <consortium name="Pathogen Informatics"/>
        </authorList>
    </citation>
    <scope>NUCLEOTIDE SEQUENCE [LARGE SCALE GENOMIC DNA]</scope>
</reference>
<feature type="transmembrane region" description="Helical" evidence="5">
    <location>
        <begin position="98"/>
        <end position="120"/>
    </location>
</feature>
<dbReference type="WBParaSite" id="DME_0000562501-mRNA-1">
    <property type="protein sequence ID" value="DME_0000562501-mRNA-1"/>
    <property type="gene ID" value="DME_0000562501"/>
</dbReference>
<dbReference type="Proteomes" id="UP000274756">
    <property type="component" value="Unassembled WGS sequence"/>
</dbReference>
<dbReference type="EMBL" id="UYYG01000006">
    <property type="protein sequence ID" value="VDN50697.1"/>
    <property type="molecule type" value="Genomic_DNA"/>
</dbReference>
<organism evidence="7 9">
    <name type="scientific">Dracunculus medinensis</name>
    <name type="common">Guinea worm</name>
    <dbReference type="NCBI Taxonomy" id="318479"/>
    <lineage>
        <taxon>Eukaryota</taxon>
        <taxon>Metazoa</taxon>
        <taxon>Ecdysozoa</taxon>
        <taxon>Nematoda</taxon>
        <taxon>Chromadorea</taxon>
        <taxon>Rhabditida</taxon>
        <taxon>Spirurina</taxon>
        <taxon>Dracunculoidea</taxon>
        <taxon>Dracunculidae</taxon>
        <taxon>Dracunculus</taxon>
    </lineage>
</organism>
<sequence length="130" mass="15227">ILEILSSLPLQIALYYNICIAPFWFSYLTLTYKLIVSTTCVVAILIEFIRLYLGYYGNLAEKVPALSGFWITTLVLQTPIEIFLFFSQNVIPLPLERIMYIIHLIFLFFEVIYIICILFYPQFCQNSSFL</sequence>
<evidence type="ECO:0000256" key="5">
    <source>
        <dbReference type="SAM" id="Phobius"/>
    </source>
</evidence>
<accession>A0A0N4UE44</accession>
<dbReference type="OrthoDB" id="311720at2759"/>
<protein>
    <submittedName>
        <fullName evidence="9">Transmembrane protein 17</fullName>
    </submittedName>
</protein>
<evidence type="ECO:0000256" key="1">
    <source>
        <dbReference type="ARBA" id="ARBA00004141"/>
    </source>
</evidence>
<keyword evidence="8" id="KW-1185">Reference proteome</keyword>
<feature type="transmembrane region" description="Helical" evidence="5">
    <location>
        <begin position="12"/>
        <end position="28"/>
    </location>
</feature>
<evidence type="ECO:0000313" key="9">
    <source>
        <dbReference type="WBParaSite" id="DME_0000562501-mRNA-1"/>
    </source>
</evidence>
<dbReference type="GO" id="GO:1905515">
    <property type="term" value="P:non-motile cilium assembly"/>
    <property type="evidence" value="ECO:0007669"/>
    <property type="project" value="TreeGrafter"/>
</dbReference>
<evidence type="ECO:0000256" key="2">
    <source>
        <dbReference type="ARBA" id="ARBA00022692"/>
    </source>
</evidence>
<dbReference type="InterPro" id="IPR019184">
    <property type="entry name" value="Uncharacterised_TM-17"/>
</dbReference>
<dbReference type="STRING" id="318479.A0A0N4UE44"/>
<dbReference type="GO" id="GO:0016020">
    <property type="term" value="C:membrane"/>
    <property type="evidence" value="ECO:0007669"/>
    <property type="project" value="UniProtKB-SubCell"/>
</dbReference>
<reference evidence="9" key="1">
    <citation type="submission" date="2017-02" db="UniProtKB">
        <authorList>
            <consortium name="WormBaseParasite"/>
        </authorList>
    </citation>
    <scope>IDENTIFICATION</scope>
</reference>
<keyword evidence="4 5" id="KW-0472">Membrane</keyword>
<dbReference type="PANTHER" id="PTHR13531">
    <property type="entry name" value="GEO07735P1-RELATED-RELATED"/>
    <property type="match status" value="1"/>
</dbReference>
<evidence type="ECO:0000313" key="7">
    <source>
        <dbReference type="Proteomes" id="UP000038040"/>
    </source>
</evidence>
<proteinExistence type="predicted"/>
<name>A0A0N4UE44_DRAME</name>
<gene>
    <name evidence="6" type="ORF">DME_LOCUS670</name>
</gene>
<feature type="transmembrane region" description="Helical" evidence="5">
    <location>
        <begin position="65"/>
        <end position="86"/>
    </location>
</feature>
<dbReference type="AlphaFoldDB" id="A0A0N4UE44"/>
<comment type="subcellular location">
    <subcellularLocation>
        <location evidence="1">Membrane</location>
        <topology evidence="1">Multi-pass membrane protein</topology>
    </subcellularLocation>
</comment>
<evidence type="ECO:0000313" key="8">
    <source>
        <dbReference type="Proteomes" id="UP000274756"/>
    </source>
</evidence>
<dbReference type="Proteomes" id="UP000038040">
    <property type="component" value="Unplaced"/>
</dbReference>
<feature type="transmembrane region" description="Helical" evidence="5">
    <location>
        <begin position="34"/>
        <end position="53"/>
    </location>
</feature>